<reference evidence="10" key="1">
    <citation type="submission" date="2022-10" db="EMBL/GenBank/DDBJ databases">
        <title>Hoeflea sp. G2-23, isolated from marine algae.</title>
        <authorList>
            <person name="Kristyanto S."/>
            <person name="Kim J.M."/>
            <person name="Jeon C.O."/>
        </authorList>
    </citation>
    <scope>NUCLEOTIDE SEQUENCE</scope>
    <source>
        <strain evidence="10">G2-23</strain>
    </source>
</reference>
<evidence type="ECO:0000256" key="2">
    <source>
        <dbReference type="ARBA" id="ARBA00001947"/>
    </source>
</evidence>
<organism evidence="10 11">
    <name type="scientific">Hoeflea algicola</name>
    <dbReference type="NCBI Taxonomy" id="2983763"/>
    <lineage>
        <taxon>Bacteria</taxon>
        <taxon>Pseudomonadati</taxon>
        <taxon>Pseudomonadota</taxon>
        <taxon>Alphaproteobacteria</taxon>
        <taxon>Hyphomicrobiales</taxon>
        <taxon>Rhizobiaceae</taxon>
        <taxon>Hoeflea</taxon>
    </lineage>
</organism>
<keyword evidence="4" id="KW-0028">Amino-acid biosynthesis</keyword>
<dbReference type="SUPFAM" id="SSF55031">
    <property type="entry name" value="Bacterial exopeptidase dimerisation domain"/>
    <property type="match status" value="1"/>
</dbReference>
<evidence type="ECO:0000256" key="1">
    <source>
        <dbReference type="ARBA" id="ARBA00001941"/>
    </source>
</evidence>
<evidence type="ECO:0000259" key="9">
    <source>
        <dbReference type="Pfam" id="PF07687"/>
    </source>
</evidence>
<dbReference type="NCBIfam" id="TIGR01910">
    <property type="entry name" value="DapE-ArgE"/>
    <property type="match status" value="1"/>
</dbReference>
<dbReference type="Gene3D" id="3.40.630.10">
    <property type="entry name" value="Zn peptidases"/>
    <property type="match status" value="1"/>
</dbReference>
<dbReference type="RefSeq" id="WP_267654349.1">
    <property type="nucleotide sequence ID" value="NZ_JAOVZR010000001.1"/>
</dbReference>
<keyword evidence="11" id="KW-1185">Reference proteome</keyword>
<dbReference type="InterPro" id="IPR010182">
    <property type="entry name" value="ArgE/DapE"/>
</dbReference>
<dbReference type="PANTHER" id="PTHR43808:SF8">
    <property type="entry name" value="PEPTIDASE M20 DIMERISATION DOMAIN-CONTAINING PROTEIN"/>
    <property type="match status" value="1"/>
</dbReference>
<accession>A0ABT3ZAZ8</accession>
<dbReference type="InterPro" id="IPR011650">
    <property type="entry name" value="Peptidase_M20_dimer"/>
</dbReference>
<name>A0ABT3ZAZ8_9HYPH</name>
<proteinExistence type="inferred from homology"/>
<dbReference type="Pfam" id="PF07687">
    <property type="entry name" value="M20_dimer"/>
    <property type="match status" value="1"/>
</dbReference>
<comment type="cofactor">
    <cofactor evidence="2">
        <name>Zn(2+)</name>
        <dbReference type="ChEBI" id="CHEBI:29105"/>
    </cofactor>
</comment>
<evidence type="ECO:0000256" key="5">
    <source>
        <dbReference type="ARBA" id="ARBA00022723"/>
    </source>
</evidence>
<comment type="cofactor">
    <cofactor evidence="1">
        <name>Co(2+)</name>
        <dbReference type="ChEBI" id="CHEBI:48828"/>
    </cofactor>
</comment>
<dbReference type="InterPro" id="IPR002933">
    <property type="entry name" value="Peptidase_M20"/>
</dbReference>
<dbReference type="InterPro" id="IPR050072">
    <property type="entry name" value="Peptidase_M20A"/>
</dbReference>
<dbReference type="CDD" id="cd08659">
    <property type="entry name" value="M20_ArgE_DapE-like"/>
    <property type="match status" value="1"/>
</dbReference>
<comment type="similarity">
    <text evidence="3">Belongs to the peptidase M20A family.</text>
</comment>
<protein>
    <submittedName>
        <fullName evidence="10">M20 family metallopeptidase</fullName>
    </submittedName>
</protein>
<dbReference type="EMBL" id="JAOVZR010000001">
    <property type="protein sequence ID" value="MCY0148816.1"/>
    <property type="molecule type" value="Genomic_DNA"/>
</dbReference>
<dbReference type="Gene3D" id="3.30.70.360">
    <property type="match status" value="1"/>
</dbReference>
<keyword evidence="8" id="KW-0170">Cobalt</keyword>
<evidence type="ECO:0000256" key="3">
    <source>
        <dbReference type="ARBA" id="ARBA00006247"/>
    </source>
</evidence>
<evidence type="ECO:0000256" key="8">
    <source>
        <dbReference type="ARBA" id="ARBA00023285"/>
    </source>
</evidence>
<keyword evidence="7" id="KW-0862">Zinc</keyword>
<dbReference type="InterPro" id="IPR036264">
    <property type="entry name" value="Bact_exopeptidase_dim_dom"/>
</dbReference>
<sequence length="391" mass="41871">MSEHPPLRTEQRDALAFLQQVVSFDSVSPPGNELALARMLEARLATAGIAATIFEENAVQANLVATLRGGSPGPRLVLSGHLDTVPIGDAPWRHDPFGGVIEDGCMYGRGTADMKGGLVALLYAFMRHSQLAPSQWCGELVFAATYAEEIGALGALTMVRERQLSNFDAMIIAEPTSGRLVIEHKGVLWLRITCFGKTAHGSMPEAGINAVEKLHLFYQHLKAVPIGKSSSALLSDPTCVVTSFNGGKSCNVIPDRSQLTIDIRTVPGQSHRDIISQIEAITAKIVAEDEGVRFEVETILDLTGVSTKDSARIVADCRSVLSEKTPDGGAVHGAQYFTDGSAFAEIGGDIVILGPGDPQQAHQTDEHLSIDAYLGAIDTYSQIIQRFLSKP</sequence>
<dbReference type="PANTHER" id="PTHR43808">
    <property type="entry name" value="ACETYLORNITHINE DEACETYLASE"/>
    <property type="match status" value="1"/>
</dbReference>
<gene>
    <name evidence="10" type="ORF">OEG84_14185</name>
</gene>
<feature type="domain" description="Peptidase M20 dimerisation" evidence="9">
    <location>
        <begin position="182"/>
        <end position="288"/>
    </location>
</feature>
<keyword evidence="6" id="KW-0378">Hydrolase</keyword>
<evidence type="ECO:0000256" key="4">
    <source>
        <dbReference type="ARBA" id="ARBA00022605"/>
    </source>
</evidence>
<comment type="caution">
    <text evidence="10">The sequence shown here is derived from an EMBL/GenBank/DDBJ whole genome shotgun (WGS) entry which is preliminary data.</text>
</comment>
<evidence type="ECO:0000313" key="11">
    <source>
        <dbReference type="Proteomes" id="UP001073227"/>
    </source>
</evidence>
<dbReference type="Pfam" id="PF01546">
    <property type="entry name" value="Peptidase_M20"/>
    <property type="match status" value="1"/>
</dbReference>
<keyword evidence="5" id="KW-0479">Metal-binding</keyword>
<evidence type="ECO:0000256" key="7">
    <source>
        <dbReference type="ARBA" id="ARBA00022833"/>
    </source>
</evidence>
<dbReference type="SUPFAM" id="SSF53187">
    <property type="entry name" value="Zn-dependent exopeptidases"/>
    <property type="match status" value="1"/>
</dbReference>
<dbReference type="Proteomes" id="UP001073227">
    <property type="component" value="Unassembled WGS sequence"/>
</dbReference>
<evidence type="ECO:0000256" key="6">
    <source>
        <dbReference type="ARBA" id="ARBA00022801"/>
    </source>
</evidence>
<evidence type="ECO:0000313" key="10">
    <source>
        <dbReference type="EMBL" id="MCY0148816.1"/>
    </source>
</evidence>